<dbReference type="FunFam" id="1.10.10.10:FF:000001">
    <property type="entry name" value="LysR family transcriptional regulator"/>
    <property type="match status" value="1"/>
</dbReference>
<keyword evidence="4" id="KW-0804">Transcription</keyword>
<organism evidence="6 7">
    <name type="scientific">Secundilactobacillus malefermentans</name>
    <dbReference type="NCBI Taxonomy" id="176292"/>
    <lineage>
        <taxon>Bacteria</taxon>
        <taxon>Bacillati</taxon>
        <taxon>Bacillota</taxon>
        <taxon>Bacilli</taxon>
        <taxon>Lactobacillales</taxon>
        <taxon>Lactobacillaceae</taxon>
        <taxon>Secundilactobacillus</taxon>
    </lineage>
</organism>
<dbReference type="CDD" id="cd05466">
    <property type="entry name" value="PBP2_LTTR_substrate"/>
    <property type="match status" value="1"/>
</dbReference>
<evidence type="ECO:0000313" key="7">
    <source>
        <dbReference type="Proteomes" id="UP000294854"/>
    </source>
</evidence>
<dbReference type="Proteomes" id="UP000294854">
    <property type="component" value="Unassembled WGS sequence"/>
</dbReference>
<evidence type="ECO:0000256" key="2">
    <source>
        <dbReference type="ARBA" id="ARBA00023015"/>
    </source>
</evidence>
<evidence type="ECO:0000256" key="4">
    <source>
        <dbReference type="ARBA" id="ARBA00023163"/>
    </source>
</evidence>
<dbReference type="EMBL" id="PUFO01000080">
    <property type="protein sequence ID" value="TDG73938.1"/>
    <property type="molecule type" value="Genomic_DNA"/>
</dbReference>
<dbReference type="AlphaFoldDB" id="A0A4V3A3B6"/>
<evidence type="ECO:0000256" key="3">
    <source>
        <dbReference type="ARBA" id="ARBA00023125"/>
    </source>
</evidence>
<dbReference type="GO" id="GO:0003677">
    <property type="term" value="F:DNA binding"/>
    <property type="evidence" value="ECO:0007669"/>
    <property type="project" value="UniProtKB-KW"/>
</dbReference>
<protein>
    <recommendedName>
        <fullName evidence="5">HTH lysR-type domain-containing protein</fullName>
    </recommendedName>
</protein>
<feature type="domain" description="HTH lysR-type" evidence="5">
    <location>
        <begin position="1"/>
        <end position="58"/>
    </location>
</feature>
<dbReference type="PROSITE" id="PS50931">
    <property type="entry name" value="HTH_LYSR"/>
    <property type="match status" value="1"/>
</dbReference>
<name>A0A4V3A3B6_9LACO</name>
<dbReference type="Pfam" id="PF00126">
    <property type="entry name" value="HTH_1"/>
    <property type="match status" value="1"/>
</dbReference>
<dbReference type="InterPro" id="IPR036390">
    <property type="entry name" value="WH_DNA-bd_sf"/>
</dbReference>
<dbReference type="OrthoDB" id="9803735at2"/>
<gene>
    <name evidence="6" type="ORF">C5L31_002089</name>
</gene>
<proteinExistence type="inferred from homology"/>
<dbReference type="SUPFAM" id="SSF53850">
    <property type="entry name" value="Periplasmic binding protein-like II"/>
    <property type="match status" value="1"/>
</dbReference>
<keyword evidence="2" id="KW-0805">Transcription regulation</keyword>
<keyword evidence="3" id="KW-0238">DNA-binding</keyword>
<dbReference type="InterPro" id="IPR005119">
    <property type="entry name" value="LysR_subst-bd"/>
</dbReference>
<dbReference type="Gene3D" id="3.40.190.290">
    <property type="match status" value="1"/>
</dbReference>
<dbReference type="SUPFAM" id="SSF46785">
    <property type="entry name" value="Winged helix' DNA-binding domain"/>
    <property type="match status" value="1"/>
</dbReference>
<dbReference type="InterPro" id="IPR036388">
    <property type="entry name" value="WH-like_DNA-bd_sf"/>
</dbReference>
<dbReference type="Gene3D" id="1.10.10.10">
    <property type="entry name" value="Winged helix-like DNA-binding domain superfamily/Winged helix DNA-binding domain"/>
    <property type="match status" value="1"/>
</dbReference>
<dbReference type="GO" id="GO:0032993">
    <property type="term" value="C:protein-DNA complex"/>
    <property type="evidence" value="ECO:0007669"/>
    <property type="project" value="TreeGrafter"/>
</dbReference>
<dbReference type="PANTHER" id="PTHR30346:SF28">
    <property type="entry name" value="HTH-TYPE TRANSCRIPTIONAL REGULATOR CYNR"/>
    <property type="match status" value="1"/>
</dbReference>
<accession>A0A4V3A3B6</accession>
<comment type="caution">
    <text evidence="6">The sequence shown here is derived from an EMBL/GenBank/DDBJ whole genome shotgun (WGS) entry which is preliminary data.</text>
</comment>
<dbReference type="Pfam" id="PF03466">
    <property type="entry name" value="LysR_substrate"/>
    <property type="match status" value="1"/>
</dbReference>
<comment type="similarity">
    <text evidence="1">Belongs to the LysR transcriptional regulatory family.</text>
</comment>
<evidence type="ECO:0000259" key="5">
    <source>
        <dbReference type="PROSITE" id="PS50931"/>
    </source>
</evidence>
<sequence>MELRLLQYFWMVADVGTVSGAAEQLHITQPTLSRQLRELEDELGTPLFDREKGRFRLTEAGLFLKSRAEEILELSQSTEQAFVDRRHKLFSGTFKIGCVEADNSDTMAMMVEEFVRDYPEVKFDITTGTSDDIIDRLDKGLVDMAILLEPIDTEKYATLTLPRQEKWGLLVANNSFLATKTGITPADIKGMPLMISKRPEITKLISNWAKIDPSELNVVGNFNLAFNILPLVEKQVAAAVGIEGAVTNRNVETTFLPLDPAISTNCVLAWRKNRVMSPVASELIKRFKNAFQA</sequence>
<dbReference type="RefSeq" id="WP_010619120.1">
    <property type="nucleotide sequence ID" value="NZ_PUFO01000080.1"/>
</dbReference>
<evidence type="ECO:0000256" key="1">
    <source>
        <dbReference type="ARBA" id="ARBA00009437"/>
    </source>
</evidence>
<evidence type="ECO:0000313" key="6">
    <source>
        <dbReference type="EMBL" id="TDG73938.1"/>
    </source>
</evidence>
<dbReference type="PRINTS" id="PR00039">
    <property type="entry name" value="HTHLYSR"/>
</dbReference>
<reference evidence="6 7" key="1">
    <citation type="journal article" date="2019" name="Appl. Microbiol. Biotechnol.">
        <title>Uncovering carbohydrate metabolism through a genotype-phenotype association study of 56 lactic acid bacteria genomes.</title>
        <authorList>
            <person name="Buron-Moles G."/>
            <person name="Chailyan A."/>
            <person name="Dolejs I."/>
            <person name="Forster J."/>
            <person name="Miks M.H."/>
        </authorList>
    </citation>
    <scope>NUCLEOTIDE SEQUENCE [LARGE SCALE GENOMIC DNA]</scope>
    <source>
        <strain evidence="6 7">ATCC 49373</strain>
    </source>
</reference>
<dbReference type="GO" id="GO:0003700">
    <property type="term" value="F:DNA-binding transcription factor activity"/>
    <property type="evidence" value="ECO:0007669"/>
    <property type="project" value="InterPro"/>
</dbReference>
<dbReference type="InterPro" id="IPR000847">
    <property type="entry name" value="LysR_HTH_N"/>
</dbReference>
<keyword evidence="7" id="KW-1185">Reference proteome</keyword>
<dbReference type="STRING" id="1122149.FD44_GL000136"/>
<dbReference type="PANTHER" id="PTHR30346">
    <property type="entry name" value="TRANSCRIPTIONAL DUAL REGULATOR HCAR-RELATED"/>
    <property type="match status" value="1"/>
</dbReference>